<comment type="caution">
    <text evidence="2">The sequence shown here is derived from an EMBL/GenBank/DDBJ whole genome shotgun (WGS) entry which is preliminary data.</text>
</comment>
<feature type="region of interest" description="Disordered" evidence="1">
    <location>
        <begin position="111"/>
        <end position="134"/>
    </location>
</feature>
<proteinExistence type="predicted"/>
<keyword evidence="3" id="KW-1185">Reference proteome</keyword>
<evidence type="ECO:0000313" key="2">
    <source>
        <dbReference type="EMBL" id="KAG6570993.1"/>
    </source>
</evidence>
<dbReference type="EMBL" id="JAGKQH010000020">
    <property type="protein sequence ID" value="KAG6570993.1"/>
    <property type="molecule type" value="Genomic_DNA"/>
</dbReference>
<dbReference type="AlphaFoldDB" id="A0AAV6LV53"/>
<organism evidence="2 3">
    <name type="scientific">Cucurbita argyrosperma subsp. sororia</name>
    <dbReference type="NCBI Taxonomy" id="37648"/>
    <lineage>
        <taxon>Eukaryota</taxon>
        <taxon>Viridiplantae</taxon>
        <taxon>Streptophyta</taxon>
        <taxon>Embryophyta</taxon>
        <taxon>Tracheophyta</taxon>
        <taxon>Spermatophyta</taxon>
        <taxon>Magnoliopsida</taxon>
        <taxon>eudicotyledons</taxon>
        <taxon>Gunneridae</taxon>
        <taxon>Pentapetalae</taxon>
        <taxon>rosids</taxon>
        <taxon>fabids</taxon>
        <taxon>Cucurbitales</taxon>
        <taxon>Cucurbitaceae</taxon>
        <taxon>Cucurbiteae</taxon>
        <taxon>Cucurbita</taxon>
    </lineage>
</organism>
<reference evidence="2 3" key="1">
    <citation type="journal article" date="2021" name="Hortic Res">
        <title>The domestication of Cucurbita argyrosperma as revealed by the genome of its wild relative.</title>
        <authorList>
            <person name="Barrera-Redondo J."/>
            <person name="Sanchez-de la Vega G."/>
            <person name="Aguirre-Liguori J.A."/>
            <person name="Castellanos-Morales G."/>
            <person name="Gutierrez-Guerrero Y.T."/>
            <person name="Aguirre-Dugua X."/>
            <person name="Aguirre-Planter E."/>
            <person name="Tenaillon M.I."/>
            <person name="Lira-Saade R."/>
            <person name="Eguiarte L.E."/>
        </authorList>
    </citation>
    <scope>NUCLEOTIDE SEQUENCE [LARGE SCALE GENOMIC DNA]</scope>
    <source>
        <strain evidence="2">JBR-2021</strain>
    </source>
</reference>
<dbReference type="Proteomes" id="UP000685013">
    <property type="component" value="Chromosome 20"/>
</dbReference>
<sequence>MGQPSGKLNNKVCSTLHHLMRAYHWNPSFQQDGVGVQMLKNKQDRQKEDMDIDMDWDEFTDAMTIDWDFFIDEMDLDDLPAPSDNHCMVLDLNDFIEEDCINAITRNRRQYQSRKSSLIQPTPERRGSYPQTTN</sequence>
<evidence type="ECO:0000313" key="3">
    <source>
        <dbReference type="Proteomes" id="UP000685013"/>
    </source>
</evidence>
<feature type="non-terminal residue" evidence="2">
    <location>
        <position position="1"/>
    </location>
</feature>
<protein>
    <submittedName>
        <fullName evidence="2">Uncharacterized protein</fullName>
    </submittedName>
</protein>
<evidence type="ECO:0000256" key="1">
    <source>
        <dbReference type="SAM" id="MobiDB-lite"/>
    </source>
</evidence>
<name>A0AAV6LV53_9ROSI</name>
<gene>
    <name evidence="2" type="ORF">SDJN03_29908</name>
</gene>
<accession>A0AAV6LV53</accession>